<evidence type="ECO:0008006" key="3">
    <source>
        <dbReference type="Google" id="ProtNLM"/>
    </source>
</evidence>
<dbReference type="OrthoDB" id="7432683at2"/>
<protein>
    <recommendedName>
        <fullName evidence="3">TonB-dependent receptor</fullName>
    </recommendedName>
</protein>
<dbReference type="AlphaFoldDB" id="A0A226H0D3"/>
<evidence type="ECO:0000313" key="1">
    <source>
        <dbReference type="EMBL" id="OXA87645.1"/>
    </source>
</evidence>
<accession>A0A226H0D3</accession>
<organism evidence="1 2">
    <name type="scientific">Flavobacterium hercynium</name>
    <dbReference type="NCBI Taxonomy" id="387094"/>
    <lineage>
        <taxon>Bacteria</taxon>
        <taxon>Pseudomonadati</taxon>
        <taxon>Bacteroidota</taxon>
        <taxon>Flavobacteriia</taxon>
        <taxon>Flavobacteriales</taxon>
        <taxon>Flavobacteriaceae</taxon>
        <taxon>Flavobacterium</taxon>
    </lineage>
</organism>
<name>A0A226H0D3_9FLAO</name>
<dbReference type="InterPro" id="IPR008969">
    <property type="entry name" value="CarboxyPept-like_regulatory"/>
</dbReference>
<dbReference type="Pfam" id="PF13715">
    <property type="entry name" value="CarbopepD_reg_2"/>
    <property type="match status" value="1"/>
</dbReference>
<evidence type="ECO:0000313" key="2">
    <source>
        <dbReference type="Proteomes" id="UP000198345"/>
    </source>
</evidence>
<comment type="caution">
    <text evidence="1">The sequence shown here is derived from an EMBL/GenBank/DDBJ whole genome shotgun (WGS) entry which is preliminary data.</text>
</comment>
<sequence>MAQKIKISIPEPCHENWQKMTVTEKGRFCSSCKKNVTDFTRASDREILLAYNKDENLCGRFNVSQLNRKISVPKEKETLWMIAAASVIAFLGLGNQTVKAQNNVNTEQTDISESNDLIVPKIPEPINYSGTVIDQYGMPLPGASINIKGTKIGTQTDFDGQFYIKAQEGLKIVLTYIGYKKQEVFLTKNAKMSFKMTEDIQELQVFVLIAPDED</sequence>
<dbReference type="Gene3D" id="2.60.40.1120">
    <property type="entry name" value="Carboxypeptidase-like, regulatory domain"/>
    <property type="match status" value="1"/>
</dbReference>
<dbReference type="SUPFAM" id="SSF49464">
    <property type="entry name" value="Carboxypeptidase regulatory domain-like"/>
    <property type="match status" value="1"/>
</dbReference>
<gene>
    <name evidence="1" type="ORF">B0A66_16040</name>
</gene>
<proteinExistence type="predicted"/>
<dbReference type="RefSeq" id="WP_089050871.1">
    <property type="nucleotide sequence ID" value="NZ_FXTV01000003.1"/>
</dbReference>
<reference evidence="1 2" key="1">
    <citation type="submission" date="2016-11" db="EMBL/GenBank/DDBJ databases">
        <title>Whole genomes of Flavobacteriaceae.</title>
        <authorList>
            <person name="Stine C."/>
            <person name="Li C."/>
            <person name="Tadesse D."/>
        </authorList>
    </citation>
    <scope>NUCLEOTIDE SEQUENCE [LARGE SCALE GENOMIC DNA]</scope>
    <source>
        <strain evidence="1 2">DSM 18292</strain>
    </source>
</reference>
<dbReference type="EMBL" id="MUGW01000034">
    <property type="protein sequence ID" value="OXA87645.1"/>
    <property type="molecule type" value="Genomic_DNA"/>
</dbReference>
<keyword evidence="2" id="KW-1185">Reference proteome</keyword>
<dbReference type="Proteomes" id="UP000198345">
    <property type="component" value="Unassembled WGS sequence"/>
</dbReference>